<dbReference type="SMART" id="SM00448">
    <property type="entry name" value="REC"/>
    <property type="match status" value="2"/>
</dbReference>
<dbReference type="NCBIfam" id="NF007135">
    <property type="entry name" value="PRK09581.1"/>
    <property type="match status" value="1"/>
</dbReference>
<dbReference type="PANTHER" id="PTHR45138">
    <property type="entry name" value="REGULATORY COMPONENTS OF SENSORY TRANSDUCTION SYSTEM"/>
    <property type="match status" value="1"/>
</dbReference>
<evidence type="ECO:0000259" key="4">
    <source>
        <dbReference type="PROSITE" id="PS50110"/>
    </source>
</evidence>
<sequence length="468" mass="51238">MTARILVVDDIAANVKLLEAKLSAEYYDVITADNGRTAIEVAEKQAPDIILLDVMMPGMDGFETCCELKANAKTAHIPVVMVTALSDVSDRVRGLESGADDFLSKPVNDVALFARVRSLVRLKMMMDELRVRQETSGRLGAIASEFELADSPAKVLVVEKSRFTTQRLSEYLSEAEHDVVCADTGERALELGREQTFDLVIVGIDLGGEDGLRLCSQFRSQEETRHLPLLLLLEDMDLPRLAKGLDLGVTDYLVKPLDRGELLARVRTQVRRRRYHDRLRERIQASMSMAFTDSLTGLYNRRYLMTHLDRKLMGIAETGKPVSVMLFDVDHFKAVNDTHGHGLGDDVLVKLAEVASNNLRSVDLVARLGGEEFVVVMPESNAATAMQVAERLCALVAESSIDLPDGTPLSVTISIGVAASDNAEEMADDLLERADAALYAAKNAGRNRVKLADPPAATQRSSAAGGHY</sequence>
<dbReference type="PANTHER" id="PTHR45138:SF9">
    <property type="entry name" value="DIGUANYLATE CYCLASE DGCM-RELATED"/>
    <property type="match status" value="1"/>
</dbReference>
<name>A0ABS1DEI3_9PROT</name>
<dbReference type="InterPro" id="IPR000160">
    <property type="entry name" value="GGDEF_dom"/>
</dbReference>
<feature type="domain" description="Response regulatory" evidence="4">
    <location>
        <begin position="4"/>
        <end position="120"/>
    </location>
</feature>
<gene>
    <name evidence="6" type="ORF">CKO28_12635</name>
</gene>
<dbReference type="PROSITE" id="PS50887">
    <property type="entry name" value="GGDEF"/>
    <property type="match status" value="1"/>
</dbReference>
<proteinExistence type="predicted"/>
<accession>A0ABS1DEI3</accession>
<dbReference type="EC" id="2.7.7.65" evidence="1"/>
<dbReference type="SMART" id="SM00267">
    <property type="entry name" value="GGDEF"/>
    <property type="match status" value="1"/>
</dbReference>
<reference evidence="6 7" key="1">
    <citation type="journal article" date="2020" name="Microorganisms">
        <title>Osmotic Adaptation and Compatible Solute Biosynthesis of Phototrophic Bacteria as Revealed from Genome Analyses.</title>
        <authorList>
            <person name="Imhoff J.F."/>
            <person name="Rahn T."/>
            <person name="Kunzel S."/>
            <person name="Keller A."/>
            <person name="Neulinger S.C."/>
        </authorList>
    </citation>
    <scope>NUCLEOTIDE SEQUENCE [LARGE SCALE GENOMIC DNA]</scope>
    <source>
        <strain evidence="6 7">DSM 9895</strain>
    </source>
</reference>
<dbReference type="InterPro" id="IPR043128">
    <property type="entry name" value="Rev_trsase/Diguanyl_cyclase"/>
</dbReference>
<feature type="domain" description="Response regulatory" evidence="4">
    <location>
        <begin position="154"/>
        <end position="270"/>
    </location>
</feature>
<comment type="caution">
    <text evidence="3">Lacks conserved residue(s) required for the propagation of feature annotation.</text>
</comment>
<comment type="catalytic activity">
    <reaction evidence="2">
        <text>2 GTP = 3',3'-c-di-GMP + 2 diphosphate</text>
        <dbReference type="Rhea" id="RHEA:24898"/>
        <dbReference type="ChEBI" id="CHEBI:33019"/>
        <dbReference type="ChEBI" id="CHEBI:37565"/>
        <dbReference type="ChEBI" id="CHEBI:58805"/>
        <dbReference type="EC" id="2.7.7.65"/>
    </reaction>
</comment>
<feature type="domain" description="GGDEF" evidence="5">
    <location>
        <begin position="320"/>
        <end position="454"/>
    </location>
</feature>
<protein>
    <recommendedName>
        <fullName evidence="1">diguanylate cyclase</fullName>
        <ecNumber evidence="1">2.7.7.65</ecNumber>
    </recommendedName>
</protein>
<dbReference type="CDD" id="cd17538">
    <property type="entry name" value="REC_D1_PleD-like"/>
    <property type="match status" value="1"/>
</dbReference>
<dbReference type="NCBIfam" id="TIGR00254">
    <property type="entry name" value="GGDEF"/>
    <property type="match status" value="1"/>
</dbReference>
<dbReference type="Gene3D" id="3.40.50.2300">
    <property type="match status" value="2"/>
</dbReference>
<dbReference type="RefSeq" id="WP_200341196.1">
    <property type="nucleotide sequence ID" value="NZ_NRRL01000032.1"/>
</dbReference>
<dbReference type="InterPro" id="IPR050469">
    <property type="entry name" value="Diguanylate_Cyclase"/>
</dbReference>
<dbReference type="Gene3D" id="3.30.70.270">
    <property type="match status" value="1"/>
</dbReference>
<dbReference type="CDD" id="cd01949">
    <property type="entry name" value="GGDEF"/>
    <property type="match status" value="1"/>
</dbReference>
<dbReference type="Pfam" id="PF00990">
    <property type="entry name" value="GGDEF"/>
    <property type="match status" value="1"/>
</dbReference>
<dbReference type="Proteomes" id="UP001296873">
    <property type="component" value="Unassembled WGS sequence"/>
</dbReference>
<dbReference type="Pfam" id="PF00072">
    <property type="entry name" value="Response_reg"/>
    <property type="match status" value="2"/>
</dbReference>
<dbReference type="PROSITE" id="PS50110">
    <property type="entry name" value="RESPONSE_REGULATORY"/>
    <property type="match status" value="2"/>
</dbReference>
<dbReference type="InterPro" id="IPR001789">
    <property type="entry name" value="Sig_transdc_resp-reg_receiver"/>
</dbReference>
<dbReference type="InterPro" id="IPR011006">
    <property type="entry name" value="CheY-like_superfamily"/>
</dbReference>
<comment type="caution">
    <text evidence="6">The sequence shown here is derived from an EMBL/GenBank/DDBJ whole genome shotgun (WGS) entry which is preliminary data.</text>
</comment>
<organism evidence="6 7">
    <name type="scientific">Rhodovibrio sodomensis</name>
    <dbReference type="NCBI Taxonomy" id="1088"/>
    <lineage>
        <taxon>Bacteria</taxon>
        <taxon>Pseudomonadati</taxon>
        <taxon>Pseudomonadota</taxon>
        <taxon>Alphaproteobacteria</taxon>
        <taxon>Rhodospirillales</taxon>
        <taxon>Rhodovibrionaceae</taxon>
        <taxon>Rhodovibrio</taxon>
    </lineage>
</organism>
<dbReference type="EMBL" id="NRRL01000032">
    <property type="protein sequence ID" value="MBK1668877.1"/>
    <property type="molecule type" value="Genomic_DNA"/>
</dbReference>
<evidence type="ECO:0000256" key="3">
    <source>
        <dbReference type="PROSITE-ProRule" id="PRU00169"/>
    </source>
</evidence>
<feature type="modified residue" description="4-aspartylphosphate" evidence="3">
    <location>
        <position position="53"/>
    </location>
</feature>
<evidence type="ECO:0000313" key="7">
    <source>
        <dbReference type="Proteomes" id="UP001296873"/>
    </source>
</evidence>
<dbReference type="InterPro" id="IPR029787">
    <property type="entry name" value="Nucleotide_cyclase"/>
</dbReference>
<evidence type="ECO:0000256" key="1">
    <source>
        <dbReference type="ARBA" id="ARBA00012528"/>
    </source>
</evidence>
<dbReference type="SUPFAM" id="SSF52172">
    <property type="entry name" value="CheY-like"/>
    <property type="match status" value="2"/>
</dbReference>
<evidence type="ECO:0000313" key="6">
    <source>
        <dbReference type="EMBL" id="MBK1668877.1"/>
    </source>
</evidence>
<dbReference type="SUPFAM" id="SSF55073">
    <property type="entry name" value="Nucleotide cyclase"/>
    <property type="match status" value="1"/>
</dbReference>
<keyword evidence="7" id="KW-1185">Reference proteome</keyword>
<keyword evidence="3" id="KW-0597">Phosphoprotein</keyword>
<evidence type="ECO:0000259" key="5">
    <source>
        <dbReference type="PROSITE" id="PS50887"/>
    </source>
</evidence>
<evidence type="ECO:0000256" key="2">
    <source>
        <dbReference type="ARBA" id="ARBA00034247"/>
    </source>
</evidence>